<keyword evidence="7" id="KW-1185">Reference proteome</keyword>
<dbReference type="PANTHER" id="PTHR18921">
    <property type="entry name" value="MYOSIN HEAVY CHAIN - RELATED"/>
    <property type="match status" value="1"/>
</dbReference>
<dbReference type="RefSeq" id="XP_049312343.1">
    <property type="nucleotide sequence ID" value="XM_049456386.1"/>
</dbReference>
<dbReference type="GeneID" id="105225565"/>
<dbReference type="InterPro" id="IPR000237">
    <property type="entry name" value="GRIP_dom"/>
</dbReference>
<keyword evidence="3 4" id="KW-0175">Coiled coil</keyword>
<organism evidence="7 8">
    <name type="scientific">Bactrocera dorsalis</name>
    <name type="common">Oriental fruit fly</name>
    <name type="synonym">Dacus dorsalis</name>
    <dbReference type="NCBI Taxonomy" id="27457"/>
    <lineage>
        <taxon>Eukaryota</taxon>
        <taxon>Metazoa</taxon>
        <taxon>Ecdysozoa</taxon>
        <taxon>Arthropoda</taxon>
        <taxon>Hexapoda</taxon>
        <taxon>Insecta</taxon>
        <taxon>Pterygota</taxon>
        <taxon>Neoptera</taxon>
        <taxon>Endopterygota</taxon>
        <taxon>Diptera</taxon>
        <taxon>Brachycera</taxon>
        <taxon>Muscomorpha</taxon>
        <taxon>Tephritoidea</taxon>
        <taxon>Tephritidae</taxon>
        <taxon>Bactrocera</taxon>
        <taxon>Bactrocera</taxon>
    </lineage>
</organism>
<feature type="coiled-coil region" evidence="4">
    <location>
        <begin position="493"/>
        <end position="757"/>
    </location>
</feature>
<keyword evidence="8" id="KW-0675">Receptor</keyword>
<feature type="compositionally biased region" description="Basic and acidic residues" evidence="5">
    <location>
        <begin position="191"/>
        <end position="202"/>
    </location>
</feature>
<feature type="coiled-coil region" evidence="4">
    <location>
        <begin position="918"/>
        <end position="1088"/>
    </location>
</feature>
<proteinExistence type="predicted"/>
<feature type="coiled-coil region" evidence="4">
    <location>
        <begin position="236"/>
        <end position="459"/>
    </location>
</feature>
<gene>
    <name evidence="8" type="primary">LOC105225565</name>
</gene>
<feature type="region of interest" description="Disordered" evidence="5">
    <location>
        <begin position="1"/>
        <end position="36"/>
    </location>
</feature>
<evidence type="ECO:0000259" key="6">
    <source>
        <dbReference type="PROSITE" id="PS50913"/>
    </source>
</evidence>
<keyword evidence="2" id="KW-0333">Golgi apparatus</keyword>
<feature type="compositionally biased region" description="Polar residues" evidence="5">
    <location>
        <begin position="1303"/>
        <end position="1325"/>
    </location>
</feature>
<name>A0ABM3JSZ5_BACDO</name>
<feature type="region of interest" description="Disordered" evidence="5">
    <location>
        <begin position="1292"/>
        <end position="1339"/>
    </location>
</feature>
<dbReference type="Proteomes" id="UP001652620">
    <property type="component" value="Chromosome 4"/>
</dbReference>
<evidence type="ECO:0000256" key="3">
    <source>
        <dbReference type="ARBA" id="ARBA00023054"/>
    </source>
</evidence>
<evidence type="ECO:0000256" key="5">
    <source>
        <dbReference type="SAM" id="MobiDB-lite"/>
    </source>
</evidence>
<evidence type="ECO:0000256" key="4">
    <source>
        <dbReference type="SAM" id="Coils"/>
    </source>
</evidence>
<comment type="subcellular location">
    <subcellularLocation>
        <location evidence="1">Golgi apparatus</location>
    </subcellularLocation>
</comment>
<feature type="coiled-coil region" evidence="4">
    <location>
        <begin position="1125"/>
        <end position="1204"/>
    </location>
</feature>
<feature type="compositionally biased region" description="Low complexity" evidence="5">
    <location>
        <begin position="1326"/>
        <end position="1339"/>
    </location>
</feature>
<feature type="region of interest" description="Disordered" evidence="5">
    <location>
        <begin position="191"/>
        <end position="214"/>
    </location>
</feature>
<feature type="coiled-coil region" evidence="4">
    <location>
        <begin position="789"/>
        <end position="865"/>
    </location>
</feature>
<accession>A0ABM3JSZ5</accession>
<evidence type="ECO:0000256" key="2">
    <source>
        <dbReference type="ARBA" id="ARBA00023034"/>
    </source>
</evidence>
<feature type="domain" description="GRIP" evidence="6">
    <location>
        <begin position="1204"/>
        <end position="1254"/>
    </location>
</feature>
<dbReference type="PROSITE" id="PS50913">
    <property type="entry name" value="GRIP"/>
    <property type="match status" value="1"/>
</dbReference>
<sequence>MVNITLEEVPLGHSAQTSSRKRGANEQTATLQKRNKQLEEENKQLSLSLEELDSQHNLAMQNVLELKTELQEKLSAVTTSYEALKKEHADKFINSELEMARLKKQLDTVLQQQKAFETENQQLQMQVTNYEAEVKKSIEDMADLQALLDKKTLDNVELIEKVKSAGRLADKSADQMMELQQRVDQLTKELEDAKQMKEKKTSESSTSSMGKHSDDEFIVVRDGDANSSGPATPPTKEELKDKIVQLENRVSELTLENGSLALKLQDSEMEKQLAVTVLRENVQELQTRCEETDTALKLAREELEEQQEKLESLKEKAAEAVIAQQQLKTLAEEKGKIETEILNMKENLQNVLELEKRLLFSESEKETLQIELQGMRATQERITELESKVQNLIVENQQLRLNAEAETETQNYSAELAERIKSLNEENETLRAEMESIAHSKFREAIAEEKQEITDLDADDDEPLTVDKIKELLSSHIKSKLTGEMEEACRAVQERVTRTVNEMERNISRLSEELLDLQDSKLVWDHEKKTLEADISQYILQCDELMKNNEILLNELENYKRNKLETIQEHNEQSVMDLEAELEEASKMNETLEQEYVEQKEKNEELEREKQTLTEELRAAQQQCEELRSAEKELKIQLETLEIEKGNMLFELNEQKSLDSKQTDDDALLKNAEEKCQNLESQLAHLSKDHADLVAALQTQKAALQEAIIKREEAERGLLEKDMLIKRLDENLKEDRSGEMQKKLDNLSSLNRGLEENLLAKDIVLESQKKELLQAQTNLDLSVDKVHELEELVAEKEKALETSRILLEESGKAKDELSEQLRQQKINVEQLTQLKQEKETLLNEFEELKKKCEAHSDELKALQESSVTSTSNDASAITRITQLEAELLATVDLQKSVATLNYEKNEMIKALQQKHAENMQYYTEIQRLQGLLQQQQQQTAQVTPYDKCTTHESTLSELRKELEKQQDQIKFLKEKSDILTTNLLTEQTNQRLVNQEKADVEEQNVAIRKDLERLREHLLEIEDLHTQETVEMQRELEETKAKMVALQDDVAKSSNAYTSASIRANQHAETLQAQYALVIQQRDELVNKLSLAEDRESKNQAALCNLQCALEQFQNDKQNDIKAATHSIRKELQQEQQKQAQLQAEIGALQQQLSEAKQGLCAAARLGDQLEGCQRTIAVLREEVETLKQQNEQLSTKLKLSESSQSDKIEKSLIKSLLIGYVVSSNPNDKNQVLRMISSVLDFSQSESDKVGLNKQQSSWLGAILGGGAGAQGVHSKENLVQAFVQFLEQESQPKPDDANMPNLLNITQQSSPPTGSVSQSARRVSTSSNSGAAAAAASMPAPIPIQPLLVNDFAPSRNSSSILKDILNDS</sequence>
<reference evidence="8" key="1">
    <citation type="submission" date="2025-08" db="UniProtKB">
        <authorList>
            <consortium name="RefSeq"/>
        </authorList>
    </citation>
    <scope>IDENTIFICATION</scope>
    <source>
        <tissue evidence="8">Adult</tissue>
    </source>
</reference>
<evidence type="ECO:0000256" key="1">
    <source>
        <dbReference type="ARBA" id="ARBA00004555"/>
    </source>
</evidence>
<evidence type="ECO:0000313" key="7">
    <source>
        <dbReference type="Proteomes" id="UP001652620"/>
    </source>
</evidence>
<evidence type="ECO:0000313" key="8">
    <source>
        <dbReference type="RefSeq" id="XP_049312343.1"/>
    </source>
</evidence>
<dbReference type="PANTHER" id="PTHR18921:SF2">
    <property type="entry name" value="THYROID RECEPTOR-INTERACTING PROTEIN 11"/>
    <property type="match status" value="1"/>
</dbReference>
<protein>
    <submittedName>
        <fullName evidence="8">Thyroid receptor-interacting protein 11 isoform X2</fullName>
    </submittedName>
</protein>